<keyword evidence="2" id="KW-1185">Reference proteome</keyword>
<evidence type="ECO:0000313" key="1">
    <source>
        <dbReference type="EMBL" id="KAJ4944504.1"/>
    </source>
</evidence>
<comment type="caution">
    <text evidence="1">The sequence shown here is derived from an EMBL/GenBank/DDBJ whole genome shotgun (WGS) entry which is preliminary data.</text>
</comment>
<dbReference type="EMBL" id="JAPTMU010000004">
    <property type="protein sequence ID" value="KAJ4944504.1"/>
    <property type="molecule type" value="Genomic_DNA"/>
</dbReference>
<organism evidence="1 2">
    <name type="scientific">Pogonophryne albipinna</name>
    <dbReference type="NCBI Taxonomy" id="1090488"/>
    <lineage>
        <taxon>Eukaryota</taxon>
        <taxon>Metazoa</taxon>
        <taxon>Chordata</taxon>
        <taxon>Craniata</taxon>
        <taxon>Vertebrata</taxon>
        <taxon>Euteleostomi</taxon>
        <taxon>Actinopterygii</taxon>
        <taxon>Neopterygii</taxon>
        <taxon>Teleostei</taxon>
        <taxon>Neoteleostei</taxon>
        <taxon>Acanthomorphata</taxon>
        <taxon>Eupercaria</taxon>
        <taxon>Perciformes</taxon>
        <taxon>Notothenioidei</taxon>
        <taxon>Pogonophryne</taxon>
    </lineage>
</organism>
<protein>
    <submittedName>
        <fullName evidence="1">Uncharacterized protein</fullName>
    </submittedName>
</protein>
<proteinExistence type="predicted"/>
<evidence type="ECO:0000313" key="2">
    <source>
        <dbReference type="Proteomes" id="UP001219934"/>
    </source>
</evidence>
<name>A0AAD6BIV9_9TELE</name>
<sequence length="67" mass="7591">MTPSLTSLNPVKLNLNASGKLQQPPTRGALTRESVMEIENRQREATRLIEMYQELHRAETTTPNNVN</sequence>
<accession>A0AAD6BIV9</accession>
<dbReference type="Proteomes" id="UP001219934">
    <property type="component" value="Unassembled WGS sequence"/>
</dbReference>
<gene>
    <name evidence="1" type="ORF">JOQ06_013047</name>
</gene>
<reference evidence="1" key="1">
    <citation type="submission" date="2022-11" db="EMBL/GenBank/DDBJ databases">
        <title>Chromosome-level genome of Pogonophryne albipinna.</title>
        <authorList>
            <person name="Jo E."/>
        </authorList>
    </citation>
    <scope>NUCLEOTIDE SEQUENCE</scope>
    <source>
        <strain evidence="1">SGF0006</strain>
        <tissue evidence="1">Muscle</tissue>
    </source>
</reference>
<dbReference type="AlphaFoldDB" id="A0AAD6BIV9"/>